<keyword evidence="3" id="KW-1185">Reference proteome</keyword>
<organism evidence="2 3">
    <name type="scientific">Levilactobacillus paucivorans</name>
    <dbReference type="NCBI Taxonomy" id="616990"/>
    <lineage>
        <taxon>Bacteria</taxon>
        <taxon>Bacillati</taxon>
        <taxon>Bacillota</taxon>
        <taxon>Bacilli</taxon>
        <taxon>Lactobacillales</taxon>
        <taxon>Lactobacillaceae</taxon>
        <taxon>Levilactobacillus</taxon>
    </lineage>
</organism>
<feature type="transmembrane region" description="Helical" evidence="1">
    <location>
        <begin position="45"/>
        <end position="65"/>
    </location>
</feature>
<evidence type="ECO:0000256" key="1">
    <source>
        <dbReference type="SAM" id="Phobius"/>
    </source>
</evidence>
<gene>
    <name evidence="2" type="ORF">IV54_GL001825</name>
</gene>
<evidence type="ECO:0000313" key="3">
    <source>
        <dbReference type="Proteomes" id="UP000051906"/>
    </source>
</evidence>
<accession>A0A0R2LRF4</accession>
<dbReference type="Pfam" id="PF11151">
    <property type="entry name" value="DUF2929"/>
    <property type="match status" value="1"/>
</dbReference>
<evidence type="ECO:0000313" key="2">
    <source>
        <dbReference type="EMBL" id="KRO03977.1"/>
    </source>
</evidence>
<dbReference type="EMBL" id="JQCA01000048">
    <property type="protein sequence ID" value="KRO03977.1"/>
    <property type="molecule type" value="Genomic_DNA"/>
</dbReference>
<dbReference type="AlphaFoldDB" id="A0A0R2LRF4"/>
<sequence>MGSDCEVTRVKWFFSNLIVVFWAVIFGEIIGYIGGTLEKMTYDPMTVGVITAVGAFVAVNGIWFLNREGRKQASSAK</sequence>
<dbReference type="STRING" id="616990.IV54_GL001825"/>
<keyword evidence="1" id="KW-1133">Transmembrane helix</keyword>
<feature type="transmembrane region" description="Helical" evidence="1">
    <location>
        <begin position="12"/>
        <end position="33"/>
    </location>
</feature>
<comment type="caution">
    <text evidence="2">The sequence shown here is derived from an EMBL/GenBank/DDBJ whole genome shotgun (WGS) entry which is preliminary data.</text>
</comment>
<dbReference type="Proteomes" id="UP000051906">
    <property type="component" value="Unassembled WGS sequence"/>
</dbReference>
<reference evidence="2 3" key="1">
    <citation type="journal article" date="2015" name="Genome Announc.">
        <title>Expanding the biotechnology potential of lactobacilli through comparative genomics of 213 strains and associated genera.</title>
        <authorList>
            <person name="Sun Z."/>
            <person name="Harris H.M."/>
            <person name="McCann A."/>
            <person name="Guo C."/>
            <person name="Argimon S."/>
            <person name="Zhang W."/>
            <person name="Yang X."/>
            <person name="Jeffery I.B."/>
            <person name="Cooney J.C."/>
            <person name="Kagawa T.F."/>
            <person name="Liu W."/>
            <person name="Song Y."/>
            <person name="Salvetti E."/>
            <person name="Wrobel A."/>
            <person name="Rasinkangas P."/>
            <person name="Parkhill J."/>
            <person name="Rea M.C."/>
            <person name="O'Sullivan O."/>
            <person name="Ritari J."/>
            <person name="Douillard F.P."/>
            <person name="Paul Ross R."/>
            <person name="Yang R."/>
            <person name="Briner A.E."/>
            <person name="Felis G.E."/>
            <person name="de Vos W.M."/>
            <person name="Barrangou R."/>
            <person name="Klaenhammer T.R."/>
            <person name="Caufield P.W."/>
            <person name="Cui Y."/>
            <person name="Zhang H."/>
            <person name="O'Toole P.W."/>
        </authorList>
    </citation>
    <scope>NUCLEOTIDE SEQUENCE [LARGE SCALE GENOMIC DNA]</scope>
    <source>
        <strain evidence="2 3">DSM 22467</strain>
    </source>
</reference>
<keyword evidence="1" id="KW-0472">Membrane</keyword>
<proteinExistence type="predicted"/>
<keyword evidence="1" id="KW-0812">Transmembrane</keyword>
<dbReference type="InterPro" id="IPR021324">
    <property type="entry name" value="DUF2929"/>
</dbReference>
<dbReference type="PATRIC" id="fig|616990.3.peg.1936"/>
<protein>
    <submittedName>
        <fullName evidence="2">Uncharacterized protein</fullName>
    </submittedName>
</protein>
<name>A0A0R2LRF4_9LACO</name>